<proteinExistence type="predicted"/>
<reference evidence="2 3" key="1">
    <citation type="submission" date="2013-07" db="EMBL/GenBank/DDBJ databases">
        <authorList>
            <person name="Weinstock G."/>
            <person name="Sodergren E."/>
            <person name="Wylie T."/>
            <person name="Fulton L."/>
            <person name="Fulton R."/>
            <person name="Fronick C."/>
            <person name="O'Laughlin M."/>
            <person name="Godfrey J."/>
            <person name="Miner T."/>
            <person name="Herter B."/>
            <person name="Appelbaum E."/>
            <person name="Cordes M."/>
            <person name="Lek S."/>
            <person name="Wollam A."/>
            <person name="Pepin K.H."/>
            <person name="Palsikar V.B."/>
            <person name="Mitreva M."/>
            <person name="Wilson R.K."/>
        </authorList>
    </citation>
    <scope>NUCLEOTIDE SEQUENCE [LARGE SCALE GENOMIC DNA]</scope>
    <source>
        <strain evidence="2 3">ATCC 27760</strain>
    </source>
</reference>
<evidence type="ECO:0000313" key="3">
    <source>
        <dbReference type="Proteomes" id="UP000016662"/>
    </source>
</evidence>
<name>U2LS55_9FIRM</name>
<dbReference type="EMBL" id="AWVF01000368">
    <property type="protein sequence ID" value="ERJ89948.1"/>
    <property type="molecule type" value="Genomic_DNA"/>
</dbReference>
<gene>
    <name evidence="2" type="ORF">RUMCAL_02883</name>
</gene>
<dbReference type="AlphaFoldDB" id="U2LS55"/>
<keyword evidence="3" id="KW-1185">Reference proteome</keyword>
<dbReference type="HOGENOM" id="CLU_2025051_0_0_9"/>
<keyword evidence="1" id="KW-1133">Transmembrane helix</keyword>
<accession>U2LS55</accession>
<comment type="caution">
    <text evidence="2">The sequence shown here is derived from an EMBL/GenBank/DDBJ whole genome shotgun (WGS) entry which is preliminary data.</text>
</comment>
<sequence length="122" mass="13997">MPAEFLCNLSTEKSDDASYHKLCAVLPWKNCCAVFAGAAVFFCLFAKKTVDKQHEICYTNNDVDIKWARNGITVRTAVTERAGLVKLLRYVDRCYPRAFPENRNVFPALEEKREMQISELGW</sequence>
<keyword evidence="1" id="KW-0472">Membrane</keyword>
<dbReference type="STRING" id="411473.RUMCAL_02883"/>
<dbReference type="PATRIC" id="fig|411473.3.peg.2419"/>
<keyword evidence="1" id="KW-0812">Transmembrane</keyword>
<protein>
    <submittedName>
        <fullName evidence="2">Uncharacterized protein</fullName>
    </submittedName>
</protein>
<organism evidence="2 3">
    <name type="scientific">Ruminococcus callidus ATCC 27760</name>
    <dbReference type="NCBI Taxonomy" id="411473"/>
    <lineage>
        <taxon>Bacteria</taxon>
        <taxon>Bacillati</taxon>
        <taxon>Bacillota</taxon>
        <taxon>Clostridia</taxon>
        <taxon>Eubacteriales</taxon>
        <taxon>Oscillospiraceae</taxon>
        <taxon>Ruminococcus</taxon>
    </lineage>
</organism>
<evidence type="ECO:0000256" key="1">
    <source>
        <dbReference type="SAM" id="Phobius"/>
    </source>
</evidence>
<dbReference type="Proteomes" id="UP000016662">
    <property type="component" value="Unassembled WGS sequence"/>
</dbReference>
<evidence type="ECO:0000313" key="2">
    <source>
        <dbReference type="EMBL" id="ERJ89948.1"/>
    </source>
</evidence>
<feature type="transmembrane region" description="Helical" evidence="1">
    <location>
        <begin position="26"/>
        <end position="46"/>
    </location>
</feature>